<dbReference type="AlphaFoldDB" id="A0A521AEX2"/>
<evidence type="ECO:0000313" key="1">
    <source>
        <dbReference type="EMBL" id="SMO33375.1"/>
    </source>
</evidence>
<sequence>MKIKICAFIPKSIGTPLSMCDLPRALSNQSSFDSQVRGIQGTWLKEPYPAQIVDCHNEFPYYEQYLTANDYILLSKHRL</sequence>
<keyword evidence="2" id="KW-1185">Reference proteome</keyword>
<accession>A0A521AEX2</accession>
<proteinExistence type="predicted"/>
<dbReference type="Proteomes" id="UP000320300">
    <property type="component" value="Unassembled WGS sequence"/>
</dbReference>
<protein>
    <submittedName>
        <fullName evidence="1">Uncharacterized protein</fullName>
    </submittedName>
</protein>
<gene>
    <name evidence="1" type="ORF">SAMN06265348_101121</name>
</gene>
<evidence type="ECO:0000313" key="2">
    <source>
        <dbReference type="Proteomes" id="UP000320300"/>
    </source>
</evidence>
<organism evidence="1 2">
    <name type="scientific">Pedobacter westerhofensis</name>
    <dbReference type="NCBI Taxonomy" id="425512"/>
    <lineage>
        <taxon>Bacteria</taxon>
        <taxon>Pseudomonadati</taxon>
        <taxon>Bacteroidota</taxon>
        <taxon>Sphingobacteriia</taxon>
        <taxon>Sphingobacteriales</taxon>
        <taxon>Sphingobacteriaceae</taxon>
        <taxon>Pedobacter</taxon>
    </lineage>
</organism>
<name>A0A521AEX2_9SPHI</name>
<reference evidence="1 2" key="1">
    <citation type="submission" date="2017-05" db="EMBL/GenBank/DDBJ databases">
        <authorList>
            <person name="Varghese N."/>
            <person name="Submissions S."/>
        </authorList>
    </citation>
    <scope>NUCLEOTIDE SEQUENCE [LARGE SCALE GENOMIC DNA]</scope>
    <source>
        <strain evidence="1 2">DSM 19036</strain>
    </source>
</reference>
<dbReference type="EMBL" id="FXTN01000001">
    <property type="protein sequence ID" value="SMO33375.1"/>
    <property type="molecule type" value="Genomic_DNA"/>
</dbReference>